<accession>A0ABW5PPU4</accession>
<comment type="caution">
    <text evidence="7">The sequence shown here is derived from an EMBL/GenBank/DDBJ whole genome shotgun (WGS) entry which is preliminary data.</text>
</comment>
<organism evidence="7 8">
    <name type="scientific">Terrilactibacillus laevilacticus</name>
    <dbReference type="NCBI Taxonomy" id="1380157"/>
    <lineage>
        <taxon>Bacteria</taxon>
        <taxon>Bacillati</taxon>
        <taxon>Bacillota</taxon>
        <taxon>Bacilli</taxon>
        <taxon>Bacillales</taxon>
        <taxon>Bacillaceae</taxon>
        <taxon>Terrilactibacillus</taxon>
    </lineage>
</organism>
<comment type="function">
    <text evidence="5 6">Structural component of flagellum, the bacterial motility apparatus. Part of the rod structure of flagellar basal body.</text>
</comment>
<keyword evidence="4 6" id="KW-0975">Bacterial flagellum</keyword>
<dbReference type="EMBL" id="JBHUMR010000008">
    <property type="protein sequence ID" value="MFD2616896.1"/>
    <property type="molecule type" value="Genomic_DNA"/>
</dbReference>
<reference evidence="8" key="1">
    <citation type="journal article" date="2019" name="Int. J. Syst. Evol. Microbiol.">
        <title>The Global Catalogue of Microorganisms (GCM) 10K type strain sequencing project: providing services to taxonomists for standard genome sequencing and annotation.</title>
        <authorList>
            <consortium name="The Broad Institute Genomics Platform"/>
            <consortium name="The Broad Institute Genome Sequencing Center for Infectious Disease"/>
            <person name="Wu L."/>
            <person name="Ma J."/>
        </authorList>
    </citation>
    <scope>NUCLEOTIDE SEQUENCE [LARGE SCALE GENOMIC DNA]</scope>
    <source>
        <strain evidence="8">TISTR 2241</strain>
    </source>
</reference>
<dbReference type="RefSeq" id="WP_141189264.1">
    <property type="nucleotide sequence ID" value="NZ_JBHUMR010000008.1"/>
</dbReference>
<keyword evidence="7" id="KW-0966">Cell projection</keyword>
<comment type="similarity">
    <text evidence="2 6">Belongs to the flagella basal body rod proteins family.</text>
</comment>
<evidence type="ECO:0000256" key="4">
    <source>
        <dbReference type="ARBA" id="ARBA00023143"/>
    </source>
</evidence>
<evidence type="ECO:0000256" key="1">
    <source>
        <dbReference type="ARBA" id="ARBA00004117"/>
    </source>
</evidence>
<evidence type="ECO:0000313" key="7">
    <source>
        <dbReference type="EMBL" id="MFD2616896.1"/>
    </source>
</evidence>
<gene>
    <name evidence="7" type="primary">flgB</name>
    <name evidence="7" type="ORF">ACFSTF_06175</name>
</gene>
<protein>
    <recommendedName>
        <fullName evidence="3 6">Flagellar basal body rod protein FlgB</fullName>
    </recommendedName>
</protein>
<dbReference type="NCBIfam" id="TIGR01396">
    <property type="entry name" value="FlgB"/>
    <property type="match status" value="1"/>
</dbReference>
<comment type="subunit">
    <text evidence="6">The basal body constitutes a major portion of the flagellar organelle and consists of a number of rings mounted on a central rod.</text>
</comment>
<keyword evidence="7" id="KW-0282">Flagellum</keyword>
<proteinExistence type="inferred from homology"/>
<evidence type="ECO:0000256" key="5">
    <source>
        <dbReference type="ARBA" id="ARBA00024934"/>
    </source>
</evidence>
<dbReference type="Proteomes" id="UP001597458">
    <property type="component" value="Unassembled WGS sequence"/>
</dbReference>
<keyword evidence="8" id="KW-1185">Reference proteome</keyword>
<evidence type="ECO:0000256" key="3">
    <source>
        <dbReference type="ARBA" id="ARBA00014376"/>
    </source>
</evidence>
<evidence type="ECO:0000256" key="2">
    <source>
        <dbReference type="ARBA" id="ARBA00009677"/>
    </source>
</evidence>
<keyword evidence="7" id="KW-0969">Cilium</keyword>
<evidence type="ECO:0000313" key="8">
    <source>
        <dbReference type="Proteomes" id="UP001597458"/>
    </source>
</evidence>
<dbReference type="InterPro" id="IPR006300">
    <property type="entry name" value="FlgB"/>
</dbReference>
<evidence type="ECO:0000256" key="6">
    <source>
        <dbReference type="PIRNR" id="PIRNR002889"/>
    </source>
</evidence>
<sequence length="126" mass="14041">MDIFSNTLIPKLENAMNRSIAIQNVTAQNVSNVDTPNYRAKQVVFQDELDRAIQAKKTESRHLSFSGDHADYRIVNSTVGAIQSNGNNVDIDAQMTTLAQNQIYYQALETAINHKFNQIKTVLGGN</sequence>
<dbReference type="PIRSF" id="PIRSF002889">
    <property type="entry name" value="Rod_FlgB"/>
    <property type="match status" value="1"/>
</dbReference>
<comment type="subcellular location">
    <subcellularLocation>
        <location evidence="1 6">Bacterial flagellum basal body</location>
    </subcellularLocation>
</comment>
<name>A0ABW5PPU4_9BACI</name>